<gene>
    <name evidence="2" type="ORF">EZS27_006185</name>
</gene>
<name>A0A5J4SJW1_9ZZZZ</name>
<dbReference type="EMBL" id="SNRY01000135">
    <property type="protein sequence ID" value="KAA6346307.1"/>
    <property type="molecule type" value="Genomic_DNA"/>
</dbReference>
<accession>A0A5J4SJW1</accession>
<evidence type="ECO:0000313" key="2">
    <source>
        <dbReference type="EMBL" id="KAA6346307.1"/>
    </source>
</evidence>
<evidence type="ECO:0000256" key="1">
    <source>
        <dbReference type="SAM" id="MobiDB-lite"/>
    </source>
</evidence>
<feature type="region of interest" description="Disordered" evidence="1">
    <location>
        <begin position="186"/>
        <end position="214"/>
    </location>
</feature>
<reference evidence="2" key="1">
    <citation type="submission" date="2019-03" db="EMBL/GenBank/DDBJ databases">
        <title>Single cell metagenomics reveals metabolic interactions within the superorganism composed of flagellate Streblomastix strix and complex community of Bacteroidetes bacteria on its surface.</title>
        <authorList>
            <person name="Treitli S.C."/>
            <person name="Kolisko M."/>
            <person name="Husnik F."/>
            <person name="Keeling P."/>
            <person name="Hampl V."/>
        </authorList>
    </citation>
    <scope>NUCLEOTIDE SEQUENCE</scope>
    <source>
        <strain evidence="2">STM</strain>
    </source>
</reference>
<comment type="caution">
    <text evidence="2">The sequence shown here is derived from an EMBL/GenBank/DDBJ whole genome shotgun (WGS) entry which is preliminary data.</text>
</comment>
<feature type="compositionally biased region" description="Polar residues" evidence="1">
    <location>
        <begin position="194"/>
        <end position="214"/>
    </location>
</feature>
<proteinExistence type="predicted"/>
<organism evidence="2">
    <name type="scientific">termite gut metagenome</name>
    <dbReference type="NCBI Taxonomy" id="433724"/>
    <lineage>
        <taxon>unclassified sequences</taxon>
        <taxon>metagenomes</taxon>
        <taxon>organismal metagenomes</taxon>
    </lineage>
</organism>
<sequence>MSSACNRRNKPLPHEWVYRTVGSKPRNRKAVYSGNSHTGESIDRCAMEIDTRRTSCYPASLPPPADGTESVGLVGARHTLSLPLPVSRSVLLYDACSTLPLELAYGFRVSRKRKSRDGGLLRQLLWVARMIETPFMVRYGYGQTVIYVMIPVAEDREPAEGWQGKARLPLRSCIPSVRKQHNTGASFTRPCVASNPNNTTMNEQPPNNMTMNKQPTVKQFDNTILKTS</sequence>
<dbReference type="AlphaFoldDB" id="A0A5J4SJW1"/>
<protein>
    <submittedName>
        <fullName evidence="2">Uncharacterized protein</fullName>
    </submittedName>
</protein>